<feature type="region of interest" description="Disordered" evidence="20">
    <location>
        <begin position="1"/>
        <end position="135"/>
    </location>
</feature>
<sequence>MAPTGRTTAAKKRAAAAPPPAGSTPARPRRAASDKKQATKASPTSTKPKKLAPARGKPAVTAEPDPSGSPPDLAPVGDNTAAKPPATAAEADTESDKPRPRSPQKTGPAPSNLKSDQDADECPACSSTSKGDSGTWVECDECEKWYHWTCVASTSADSPDNIDKASLSSRPPYSHQALTFPLRPQWYCASCVAASASSSTPLRTTYILSPLSSLASSRSSSPALANAPPTSSTTASTTASAPPPPPPAAAPPAASANLRKSSRSTRAQGIDYANLDAHLPASVDRWSRTISAREASGAIVDGFTGEGAFRRFEDGHELSREGDEWVYGDKGMTEPFVVVKEDGLGLKMPRHLTVKQVAELVGPKTPLEVIDCASQSSLANWTLGQWADYYEDPGRDKVRNVISLEVSDSRLGEMVTAPELVRKLDWVDTVWPEDMKVPGQYPRVQKYCLMSVSRCWTDWHVDFAGSSVFYHVLRGGKTFFFIRPTPANLQAYEQWSGSSERQEQTWLGDMCDQVYRMDLVEGNTAFIPTGWIHAVYTPADSLVIGGNFLHSLNIPTQLRVYNIELATKVPRKFRYPHFVKLLWLVGKHYNERLSSHPAGEPLPLPLRAPRVLEGLKELSSFLIEQTTRLAKGAQVSAERRRLAKENIPHKKVPDPVWLSRELRKVVLQALGEPLDAECYFPHVAHIDESADHALAPGNKRKADSPLELDANAALAALSRANKVRRPSSSAAVPSSSLPGAGAFPAYMSPSPSSGAADADGEIIGRHTLPVQTVTRTEERIDPRGAAAKNGALSSEVRESRSTASVVRRWEHDPLDSSGAGGPVVETRTVITIVERVRFPSAAQAKVQAQQRRGQSFAPPPQPEQHAGIGPPAPLSVTAIPGTPLPHVGATNPQPYQPHGWPYQYELLPAPSGGGASSNGLPALPSSALGSVGAVPPPGAMLPPPVPSSHRIAHAHRPRTIPSAVTTSGLAHGRGEGLPTPPPTLGPGAARQQQHQFVSAYPPPPALLPAPPGYSSTQGAYPLPLPLRGQAHGPYGGGRGSAA</sequence>
<feature type="region of interest" description="Disordered" evidence="20">
    <location>
        <begin position="720"/>
        <end position="739"/>
    </location>
</feature>
<feature type="domain" description="PHD-type" evidence="21">
    <location>
        <begin position="119"/>
        <end position="194"/>
    </location>
</feature>
<dbReference type="AlphaFoldDB" id="A0A0P9F7R6"/>
<evidence type="ECO:0000256" key="4">
    <source>
        <dbReference type="ARBA" id="ARBA00008037"/>
    </source>
</evidence>
<feature type="compositionally biased region" description="Gly residues" evidence="20">
    <location>
        <begin position="1033"/>
        <end position="1042"/>
    </location>
</feature>
<feature type="compositionally biased region" description="Pro residues" evidence="20">
    <location>
        <begin position="1000"/>
        <end position="1011"/>
    </location>
</feature>
<dbReference type="InterPro" id="IPR003347">
    <property type="entry name" value="JmjC_dom"/>
</dbReference>
<reference evidence="23 24" key="1">
    <citation type="journal article" date="2015" name="Front. Microbiol.">
        <title>Genome sequence of the plant growth promoting endophytic yeast Rhodotorula graminis WP1.</title>
        <authorList>
            <person name="Firrincieli A."/>
            <person name="Otillar R."/>
            <person name="Salamov A."/>
            <person name="Schmutz J."/>
            <person name="Khan Z."/>
            <person name="Redman R.S."/>
            <person name="Fleck N.D."/>
            <person name="Lindquist E."/>
            <person name="Grigoriev I.V."/>
            <person name="Doty S.L."/>
        </authorList>
    </citation>
    <scope>NUCLEOTIDE SEQUENCE [LARGE SCALE GENOMIC DNA]</scope>
    <source>
        <strain evidence="23 24">WP1</strain>
    </source>
</reference>
<keyword evidence="14" id="KW-0805">Transcription regulation</keyword>
<evidence type="ECO:0000256" key="12">
    <source>
        <dbReference type="ARBA" id="ARBA00023002"/>
    </source>
</evidence>
<dbReference type="InterPro" id="IPR001965">
    <property type="entry name" value="Znf_PHD"/>
</dbReference>
<dbReference type="STRING" id="578459.A0A0P9F7R6"/>
<evidence type="ECO:0000259" key="22">
    <source>
        <dbReference type="PROSITE" id="PS51184"/>
    </source>
</evidence>
<dbReference type="SMART" id="SM00249">
    <property type="entry name" value="PHD"/>
    <property type="match status" value="1"/>
</dbReference>
<evidence type="ECO:0000256" key="13">
    <source>
        <dbReference type="ARBA" id="ARBA00023004"/>
    </source>
</evidence>
<comment type="subcellular location">
    <subcellularLocation>
        <location evidence="3">Nucleus</location>
    </subcellularLocation>
</comment>
<evidence type="ECO:0000259" key="21">
    <source>
        <dbReference type="PROSITE" id="PS50016"/>
    </source>
</evidence>
<evidence type="ECO:0000313" key="24">
    <source>
        <dbReference type="Proteomes" id="UP000053890"/>
    </source>
</evidence>
<name>A0A0P9F7R6_RHOGW</name>
<keyword evidence="13" id="KW-0408">Iron</keyword>
<accession>A0A0P9F7R6</accession>
<dbReference type="InterPro" id="IPR013083">
    <property type="entry name" value="Znf_RING/FYVE/PHD"/>
</dbReference>
<keyword evidence="8 19" id="KW-0863">Zinc-finger</keyword>
<evidence type="ECO:0000256" key="15">
    <source>
        <dbReference type="ARBA" id="ARBA00023163"/>
    </source>
</evidence>
<dbReference type="Gene3D" id="3.30.40.10">
    <property type="entry name" value="Zinc/RING finger domain, C3HC4 (zinc finger)"/>
    <property type="match status" value="1"/>
</dbReference>
<dbReference type="InterPro" id="IPR050690">
    <property type="entry name" value="JHDM1_Histone_Demethylase"/>
</dbReference>
<evidence type="ECO:0000256" key="17">
    <source>
        <dbReference type="ARBA" id="ARBA00031083"/>
    </source>
</evidence>
<evidence type="ECO:0000256" key="3">
    <source>
        <dbReference type="ARBA" id="ARBA00004123"/>
    </source>
</evidence>
<comment type="cofactor">
    <cofactor evidence="1">
        <name>Fe(2+)</name>
        <dbReference type="ChEBI" id="CHEBI:29033"/>
    </cofactor>
</comment>
<gene>
    <name evidence="23" type="ORF">RHOBADRAFT_56351</name>
</gene>
<feature type="compositionally biased region" description="Low complexity" evidence="20">
    <location>
        <begin position="81"/>
        <end position="90"/>
    </location>
</feature>
<evidence type="ECO:0000256" key="19">
    <source>
        <dbReference type="PROSITE-ProRule" id="PRU00146"/>
    </source>
</evidence>
<feature type="compositionally biased region" description="Low complexity" evidence="20">
    <location>
        <begin position="720"/>
        <end position="736"/>
    </location>
</feature>
<feature type="region of interest" description="Disordered" evidence="20">
    <location>
        <begin position="843"/>
        <end position="896"/>
    </location>
</feature>
<feature type="compositionally biased region" description="Pro residues" evidence="20">
    <location>
        <begin position="241"/>
        <end position="250"/>
    </location>
</feature>
<dbReference type="GO" id="GO:0005634">
    <property type="term" value="C:nucleus"/>
    <property type="evidence" value="ECO:0007669"/>
    <property type="project" value="UniProtKB-SubCell"/>
</dbReference>
<evidence type="ECO:0000256" key="10">
    <source>
        <dbReference type="ARBA" id="ARBA00022853"/>
    </source>
</evidence>
<evidence type="ECO:0000256" key="14">
    <source>
        <dbReference type="ARBA" id="ARBA00023015"/>
    </source>
</evidence>
<dbReference type="SUPFAM" id="SSF57903">
    <property type="entry name" value="FYVE/PHD zinc finger"/>
    <property type="match status" value="1"/>
</dbReference>
<dbReference type="Pfam" id="PF17811">
    <property type="entry name" value="JHD"/>
    <property type="match status" value="1"/>
</dbReference>
<dbReference type="InterPro" id="IPR041070">
    <property type="entry name" value="JHD"/>
</dbReference>
<dbReference type="Pfam" id="PF02373">
    <property type="entry name" value="JmjC"/>
    <property type="match status" value="1"/>
</dbReference>
<keyword evidence="16" id="KW-0539">Nucleus</keyword>
<dbReference type="PROSITE" id="PS50016">
    <property type="entry name" value="ZF_PHD_2"/>
    <property type="match status" value="1"/>
</dbReference>
<keyword evidence="7" id="KW-0479">Metal-binding</keyword>
<comment type="catalytic activity">
    <reaction evidence="18">
        <text>N(6),N(6)-dimethyl-L-lysyl(36)-[histone H3] + 2 2-oxoglutarate + 2 O2 = L-lysyl(36)-[histone H3] + 2 formaldehyde + 2 succinate + 2 CO2</text>
        <dbReference type="Rhea" id="RHEA:42032"/>
        <dbReference type="Rhea" id="RHEA-COMP:9785"/>
        <dbReference type="Rhea" id="RHEA-COMP:9787"/>
        <dbReference type="ChEBI" id="CHEBI:15379"/>
        <dbReference type="ChEBI" id="CHEBI:16526"/>
        <dbReference type="ChEBI" id="CHEBI:16810"/>
        <dbReference type="ChEBI" id="CHEBI:16842"/>
        <dbReference type="ChEBI" id="CHEBI:29969"/>
        <dbReference type="ChEBI" id="CHEBI:30031"/>
        <dbReference type="ChEBI" id="CHEBI:61976"/>
        <dbReference type="EC" id="1.14.11.27"/>
    </reaction>
</comment>
<evidence type="ECO:0000256" key="11">
    <source>
        <dbReference type="ARBA" id="ARBA00022964"/>
    </source>
</evidence>
<dbReference type="RefSeq" id="XP_018267777.1">
    <property type="nucleotide sequence ID" value="XM_018418306.1"/>
</dbReference>
<dbReference type="OMA" id="KTFFFIR"/>
<dbReference type="Gene3D" id="2.60.120.650">
    <property type="entry name" value="Cupin"/>
    <property type="match status" value="1"/>
</dbReference>
<dbReference type="InterPro" id="IPR019787">
    <property type="entry name" value="Znf_PHD-finger"/>
</dbReference>
<organism evidence="23 24">
    <name type="scientific">Rhodotorula graminis (strain WP1)</name>
    <dbReference type="NCBI Taxonomy" id="578459"/>
    <lineage>
        <taxon>Eukaryota</taxon>
        <taxon>Fungi</taxon>
        <taxon>Dikarya</taxon>
        <taxon>Basidiomycota</taxon>
        <taxon>Pucciniomycotina</taxon>
        <taxon>Microbotryomycetes</taxon>
        <taxon>Sporidiobolales</taxon>
        <taxon>Sporidiobolaceae</taxon>
        <taxon>Rhodotorula</taxon>
    </lineage>
</organism>
<keyword evidence="9" id="KW-0862">Zinc</keyword>
<evidence type="ECO:0000256" key="5">
    <source>
        <dbReference type="ARBA" id="ARBA00013246"/>
    </source>
</evidence>
<protein>
    <recommendedName>
        <fullName evidence="6">JmjC domain-containing histone demethylation protein 1</fullName>
        <ecNumber evidence="5">1.14.11.27</ecNumber>
    </recommendedName>
    <alternativeName>
        <fullName evidence="17">[Histone-H3]-lysine-36 demethylase 1</fullName>
    </alternativeName>
</protein>
<dbReference type="Proteomes" id="UP000053890">
    <property type="component" value="Unassembled WGS sequence"/>
</dbReference>
<dbReference type="InterPro" id="IPR019786">
    <property type="entry name" value="Zinc_finger_PHD-type_CS"/>
</dbReference>
<keyword evidence="24" id="KW-1185">Reference proteome</keyword>
<evidence type="ECO:0000256" key="9">
    <source>
        <dbReference type="ARBA" id="ARBA00022833"/>
    </source>
</evidence>
<proteinExistence type="inferred from homology"/>
<keyword evidence="12" id="KW-0560">Oxidoreductase</keyword>
<dbReference type="SUPFAM" id="SSF51197">
    <property type="entry name" value="Clavaminate synthase-like"/>
    <property type="match status" value="1"/>
</dbReference>
<dbReference type="Pfam" id="PF00628">
    <property type="entry name" value="PHD"/>
    <property type="match status" value="1"/>
</dbReference>
<comment type="function">
    <text evidence="2">Histone demethylase that specifically demethylates 'Lys-36' of histone H3, thereby playing a central role in histone code.</text>
</comment>
<feature type="domain" description="JmjC" evidence="22">
    <location>
        <begin position="406"/>
        <end position="565"/>
    </location>
</feature>
<evidence type="ECO:0000256" key="20">
    <source>
        <dbReference type="SAM" id="MobiDB-lite"/>
    </source>
</evidence>
<keyword evidence="11" id="KW-0223">Dioxygenase</keyword>
<evidence type="ECO:0000256" key="6">
    <source>
        <dbReference type="ARBA" id="ARBA00015153"/>
    </source>
</evidence>
<evidence type="ECO:0000256" key="8">
    <source>
        <dbReference type="ARBA" id="ARBA00022771"/>
    </source>
</evidence>
<evidence type="ECO:0000256" key="2">
    <source>
        <dbReference type="ARBA" id="ARBA00003909"/>
    </source>
</evidence>
<dbReference type="GeneID" id="28978753"/>
<dbReference type="GO" id="GO:0008270">
    <property type="term" value="F:zinc ion binding"/>
    <property type="evidence" value="ECO:0007669"/>
    <property type="project" value="UniProtKB-KW"/>
</dbReference>
<feature type="region of interest" description="Disordered" evidence="20">
    <location>
        <begin position="217"/>
        <end position="265"/>
    </location>
</feature>
<evidence type="ECO:0000256" key="1">
    <source>
        <dbReference type="ARBA" id="ARBA00001954"/>
    </source>
</evidence>
<dbReference type="PROSITE" id="PS01359">
    <property type="entry name" value="ZF_PHD_1"/>
    <property type="match status" value="1"/>
</dbReference>
<evidence type="ECO:0000256" key="18">
    <source>
        <dbReference type="ARBA" id="ARBA00047915"/>
    </source>
</evidence>
<dbReference type="EMBL" id="KQ474091">
    <property type="protein sequence ID" value="KPV71728.1"/>
    <property type="molecule type" value="Genomic_DNA"/>
</dbReference>
<dbReference type="OrthoDB" id="5876800at2759"/>
<dbReference type="PROSITE" id="PS51184">
    <property type="entry name" value="JMJC"/>
    <property type="match status" value="1"/>
</dbReference>
<evidence type="ECO:0000313" key="23">
    <source>
        <dbReference type="EMBL" id="KPV71728.1"/>
    </source>
</evidence>
<dbReference type="GO" id="GO:0140680">
    <property type="term" value="F:histone H3K36me/H3K36me2 demethylase activity"/>
    <property type="evidence" value="ECO:0007669"/>
    <property type="project" value="UniProtKB-EC"/>
</dbReference>
<evidence type="ECO:0000256" key="7">
    <source>
        <dbReference type="ARBA" id="ARBA00022723"/>
    </source>
</evidence>
<comment type="similarity">
    <text evidence="4">Belongs to the JHDM1 histone demethylase family.</text>
</comment>
<keyword evidence="15" id="KW-0804">Transcription</keyword>
<feature type="compositionally biased region" description="Low complexity" evidence="20">
    <location>
        <begin position="217"/>
        <end position="240"/>
    </location>
</feature>
<dbReference type="PANTHER" id="PTHR23123">
    <property type="entry name" value="PHD/F-BOX CONTAINING PROTEIN"/>
    <property type="match status" value="1"/>
</dbReference>
<keyword evidence="10" id="KW-0156">Chromatin regulator</keyword>
<dbReference type="SMART" id="SM00558">
    <property type="entry name" value="JmjC"/>
    <property type="match status" value="1"/>
</dbReference>
<evidence type="ECO:0000256" key="16">
    <source>
        <dbReference type="ARBA" id="ARBA00023242"/>
    </source>
</evidence>
<feature type="region of interest" description="Disordered" evidence="20">
    <location>
        <begin position="765"/>
        <end position="805"/>
    </location>
</feature>
<dbReference type="InterPro" id="IPR011011">
    <property type="entry name" value="Znf_FYVE_PHD"/>
</dbReference>
<feature type="region of interest" description="Disordered" evidence="20">
    <location>
        <begin position="964"/>
        <end position="1042"/>
    </location>
</feature>
<dbReference type="EC" id="1.14.11.27" evidence="5"/>